<comment type="caution">
    <text evidence="1">The sequence shown here is derived from an EMBL/GenBank/DDBJ whole genome shotgun (WGS) entry which is preliminary data.</text>
</comment>
<dbReference type="OrthoDB" id="9806849at2"/>
<protein>
    <recommendedName>
        <fullName evidence="3">NUDIX domain-containing protein</fullName>
    </recommendedName>
</protein>
<name>A0A561QV98_9HYPH</name>
<dbReference type="EMBL" id="VIWP01000003">
    <property type="protein sequence ID" value="TWF54282.1"/>
    <property type="molecule type" value="Genomic_DNA"/>
</dbReference>
<proteinExistence type="predicted"/>
<accession>A0A561QV98</accession>
<reference evidence="1 2" key="1">
    <citation type="submission" date="2019-06" db="EMBL/GenBank/DDBJ databases">
        <title>Sorghum-associated microbial communities from plants grown in Nebraska, USA.</title>
        <authorList>
            <person name="Schachtman D."/>
        </authorList>
    </citation>
    <scope>NUCLEOTIDE SEQUENCE [LARGE SCALE GENOMIC DNA]</scope>
    <source>
        <strain evidence="1 2">1225</strain>
    </source>
</reference>
<evidence type="ECO:0008006" key="3">
    <source>
        <dbReference type="Google" id="ProtNLM"/>
    </source>
</evidence>
<dbReference type="Proteomes" id="UP000320653">
    <property type="component" value="Unassembled WGS sequence"/>
</dbReference>
<dbReference type="AlphaFoldDB" id="A0A561QV98"/>
<evidence type="ECO:0000313" key="2">
    <source>
        <dbReference type="Proteomes" id="UP000320653"/>
    </source>
</evidence>
<organism evidence="1 2">
    <name type="scientific">Neorhizobium alkalisoli</name>
    <dbReference type="NCBI Taxonomy" id="528178"/>
    <lineage>
        <taxon>Bacteria</taxon>
        <taxon>Pseudomonadati</taxon>
        <taxon>Pseudomonadota</taxon>
        <taxon>Alphaproteobacteria</taxon>
        <taxon>Hyphomicrobiales</taxon>
        <taxon>Rhizobiaceae</taxon>
        <taxon>Rhizobium/Agrobacterium group</taxon>
        <taxon>Neorhizobium</taxon>
    </lineage>
</organism>
<keyword evidence="2" id="KW-1185">Reference proteome</keyword>
<gene>
    <name evidence="1" type="ORF">FHW37_103146</name>
</gene>
<sequence>MTTENPDGLIGWPGDSIVSPLGDVKLRVLPGTHPVLDENGEAITRNWHSEITANPALFDGRMIFNFRASLEDGVLHAEGYVTPFSAFIWWRRQMPRSGGVHISAYAAIETADGALVAIRMGAHTANAGQVYFAAGSFEPEDVIDGYCDVASNMRREVLEETGLDLASATIASDYHASHQGPVVTIFRLFRFDLTAEQMIERIKAHMQVAEDKEIAGAVAIWSADPDAQPYHSSMLPVLGWYFDKARNVGLR</sequence>
<dbReference type="InterPro" id="IPR015797">
    <property type="entry name" value="NUDIX_hydrolase-like_dom_sf"/>
</dbReference>
<dbReference type="SUPFAM" id="SSF55811">
    <property type="entry name" value="Nudix"/>
    <property type="match status" value="1"/>
</dbReference>
<dbReference type="RefSeq" id="WP_145636365.1">
    <property type="nucleotide sequence ID" value="NZ_VIWP01000003.1"/>
</dbReference>
<dbReference type="Gene3D" id="3.90.79.10">
    <property type="entry name" value="Nucleoside Triphosphate Pyrophosphohydrolase"/>
    <property type="match status" value="1"/>
</dbReference>
<evidence type="ECO:0000313" key="1">
    <source>
        <dbReference type="EMBL" id="TWF54282.1"/>
    </source>
</evidence>